<evidence type="ECO:0000256" key="1">
    <source>
        <dbReference type="ARBA" id="ARBA00004370"/>
    </source>
</evidence>
<dbReference type="AlphaFoldDB" id="A0A4R2BGS8"/>
<dbReference type="EMBL" id="SLVV01000005">
    <property type="protein sequence ID" value="TCN25715.1"/>
    <property type="molecule type" value="Genomic_DNA"/>
</dbReference>
<evidence type="ECO:0000256" key="4">
    <source>
        <dbReference type="ARBA" id="ARBA00012448"/>
    </source>
</evidence>
<feature type="compositionally biased region" description="Basic and acidic residues" evidence="7">
    <location>
        <begin position="722"/>
        <end position="735"/>
    </location>
</feature>
<accession>A0A4R2BGS8</accession>
<dbReference type="FunFam" id="3.40.710.10:FF:000026">
    <property type="entry name" value="Penicillin-binding protein 1"/>
    <property type="match status" value="1"/>
</dbReference>
<dbReference type="RefSeq" id="WP_132005732.1">
    <property type="nucleotide sequence ID" value="NZ_JABUHM010000003.1"/>
</dbReference>
<gene>
    <name evidence="9" type="ORF">EV146_105377</name>
</gene>
<dbReference type="PROSITE" id="PS51178">
    <property type="entry name" value="PASTA"/>
    <property type="match status" value="2"/>
</dbReference>
<dbReference type="Gene3D" id="3.30.70.2110">
    <property type="match status" value="1"/>
</dbReference>
<dbReference type="Gene3D" id="3.90.1310.10">
    <property type="entry name" value="Penicillin-binding protein 2a (Domain 2)"/>
    <property type="match status" value="1"/>
</dbReference>
<keyword evidence="10" id="KW-1185">Reference proteome</keyword>
<dbReference type="GO" id="GO:0009252">
    <property type="term" value="P:peptidoglycan biosynthetic process"/>
    <property type="evidence" value="ECO:0007669"/>
    <property type="project" value="UniProtKB-UniPathway"/>
</dbReference>
<dbReference type="EC" id="3.4.16.4" evidence="4"/>
<dbReference type="InterPro" id="IPR005311">
    <property type="entry name" value="PBP_dimer"/>
</dbReference>
<dbReference type="PANTHER" id="PTHR30627:SF26">
    <property type="entry name" value="PENICILLIN-BINDING PROTEIN 2B"/>
    <property type="match status" value="1"/>
</dbReference>
<evidence type="ECO:0000256" key="6">
    <source>
        <dbReference type="ARBA" id="ARBA00034000"/>
    </source>
</evidence>
<comment type="catalytic activity">
    <reaction evidence="6">
        <text>Preferential cleavage: (Ac)2-L-Lys-D-Ala-|-D-Ala. Also transpeptidation of peptidyl-alanyl moieties that are N-acyl substituents of D-alanine.</text>
        <dbReference type="EC" id="3.4.16.4"/>
    </reaction>
</comment>
<dbReference type="UniPathway" id="UPA00219"/>
<dbReference type="SMART" id="SM00740">
    <property type="entry name" value="PASTA"/>
    <property type="match status" value="2"/>
</dbReference>
<dbReference type="CDD" id="cd06576">
    <property type="entry name" value="PASTA_Pbp2x-like_1"/>
    <property type="match status" value="1"/>
</dbReference>
<evidence type="ECO:0000256" key="2">
    <source>
        <dbReference type="ARBA" id="ARBA00004752"/>
    </source>
</evidence>
<dbReference type="Pfam" id="PF00905">
    <property type="entry name" value="Transpeptidase"/>
    <property type="match status" value="1"/>
</dbReference>
<dbReference type="CDD" id="cd06575">
    <property type="entry name" value="PASTA_Pbp2x-like_2"/>
    <property type="match status" value="1"/>
</dbReference>
<evidence type="ECO:0000256" key="3">
    <source>
        <dbReference type="ARBA" id="ARBA00007171"/>
    </source>
</evidence>
<feature type="region of interest" description="Disordered" evidence="7">
    <location>
        <begin position="721"/>
        <end position="744"/>
    </location>
</feature>
<evidence type="ECO:0000313" key="9">
    <source>
        <dbReference type="EMBL" id="TCN25715.1"/>
    </source>
</evidence>
<comment type="pathway">
    <text evidence="2">Cell wall biogenesis; peptidoglycan biosynthesis.</text>
</comment>
<dbReference type="InterPro" id="IPR036138">
    <property type="entry name" value="PBP_dimer_sf"/>
</dbReference>
<evidence type="ECO:0000313" key="10">
    <source>
        <dbReference type="Proteomes" id="UP000295689"/>
    </source>
</evidence>
<dbReference type="Pfam" id="PF03793">
    <property type="entry name" value="PASTA"/>
    <property type="match status" value="2"/>
</dbReference>
<dbReference type="InterPro" id="IPR050515">
    <property type="entry name" value="Beta-lactam/transpept"/>
</dbReference>
<evidence type="ECO:0000256" key="5">
    <source>
        <dbReference type="ARBA" id="ARBA00023136"/>
    </source>
</evidence>
<evidence type="ECO:0000256" key="7">
    <source>
        <dbReference type="SAM" id="MobiDB-lite"/>
    </source>
</evidence>
<keyword evidence="5" id="KW-0472">Membrane</keyword>
<dbReference type="Gene3D" id="3.40.710.10">
    <property type="entry name" value="DD-peptidase/beta-lactamase superfamily"/>
    <property type="match status" value="1"/>
</dbReference>
<dbReference type="SUPFAM" id="SSF56519">
    <property type="entry name" value="Penicillin binding protein dimerisation domain"/>
    <property type="match status" value="1"/>
</dbReference>
<comment type="subcellular location">
    <subcellularLocation>
        <location evidence="1">Membrane</location>
    </subcellularLocation>
</comment>
<dbReference type="Proteomes" id="UP000295689">
    <property type="component" value="Unassembled WGS sequence"/>
</dbReference>
<dbReference type="Gene3D" id="2.20.70.70">
    <property type="match status" value="1"/>
</dbReference>
<dbReference type="GO" id="GO:0005886">
    <property type="term" value="C:plasma membrane"/>
    <property type="evidence" value="ECO:0007669"/>
    <property type="project" value="TreeGrafter"/>
</dbReference>
<dbReference type="GO" id="GO:0008658">
    <property type="term" value="F:penicillin binding"/>
    <property type="evidence" value="ECO:0007669"/>
    <property type="project" value="InterPro"/>
</dbReference>
<comment type="similarity">
    <text evidence="3">Belongs to the transpeptidase family.</text>
</comment>
<name>A0A4R2BGS8_9BACI</name>
<dbReference type="PANTHER" id="PTHR30627">
    <property type="entry name" value="PEPTIDOGLYCAN D,D-TRANSPEPTIDASE"/>
    <property type="match status" value="1"/>
</dbReference>
<dbReference type="SUPFAM" id="SSF54184">
    <property type="entry name" value="Penicillin-binding protein 2x (pbp-2x), c-terminal domain"/>
    <property type="match status" value="2"/>
</dbReference>
<dbReference type="GO" id="GO:0009002">
    <property type="term" value="F:serine-type D-Ala-D-Ala carboxypeptidase activity"/>
    <property type="evidence" value="ECO:0007669"/>
    <property type="project" value="UniProtKB-EC"/>
</dbReference>
<dbReference type="InterPro" id="IPR012338">
    <property type="entry name" value="Beta-lactam/transpept-like"/>
</dbReference>
<dbReference type="SUPFAM" id="SSF56601">
    <property type="entry name" value="beta-lactamase/transpeptidase-like"/>
    <property type="match status" value="1"/>
</dbReference>
<proteinExistence type="inferred from homology"/>
<feature type="domain" description="PASTA" evidence="8">
    <location>
        <begin position="656"/>
        <end position="715"/>
    </location>
</feature>
<dbReference type="Pfam" id="PF03717">
    <property type="entry name" value="PBP_dimer"/>
    <property type="match status" value="1"/>
</dbReference>
<dbReference type="InterPro" id="IPR005543">
    <property type="entry name" value="PASTA_dom"/>
</dbReference>
<comment type="caution">
    <text evidence="9">The sequence shown here is derived from an EMBL/GenBank/DDBJ whole genome shotgun (WGS) entry which is preliminary data.</text>
</comment>
<feature type="domain" description="PASTA" evidence="8">
    <location>
        <begin position="598"/>
        <end position="655"/>
    </location>
</feature>
<reference evidence="9 10" key="1">
    <citation type="journal article" date="2015" name="Stand. Genomic Sci.">
        <title>Genomic Encyclopedia of Bacterial and Archaeal Type Strains, Phase III: the genomes of soil and plant-associated and newly described type strains.</title>
        <authorList>
            <person name="Whitman W.B."/>
            <person name="Woyke T."/>
            <person name="Klenk H.P."/>
            <person name="Zhou Y."/>
            <person name="Lilburn T.G."/>
            <person name="Beck B.J."/>
            <person name="De Vos P."/>
            <person name="Vandamme P."/>
            <person name="Eisen J.A."/>
            <person name="Garrity G."/>
            <person name="Hugenholtz P."/>
            <person name="Kyrpides N.C."/>
        </authorList>
    </citation>
    <scope>NUCLEOTIDE SEQUENCE [LARGE SCALE GENOMIC DNA]</scope>
    <source>
        <strain evidence="9 10">CV53</strain>
    </source>
</reference>
<sequence>MLKKQPNMNVGAAGLFILFSLLFFILIYRFATIQATGEAHGQALAARAQQKYSRENVIEASRGTIFDRNKEVIAEDTTAYTLVAILDKKMTSDPEKPRHVKDPEKTAEVLAKYIEMDESEIYDRLTKEGVFQVEFGKAGRDISHQVKAKIEKEKMPGIIFTQDSKRFYPNGVFSSHLIGYVEKEEKETGKTETVGQLGIEKSFDKYLTGKNGSIKVENDLWGFLLPDAKKEIKPATNGSDIYLTLDKKIQTFLEDAINRVDKEYSPEKIIAVVANPKTGDILAMAQRPTFHPKTREGLEQSWHNEVIETSIEPGSTMKIFTLSAAVEEKVFNPNELFKSGTYKVTPKSVAIRDHNGGKGWGPISYLEGIQRSSNVAVATLVNEKIGVDTFRDYLTAFGFDKPTGIELPDEVSGRVLYKWPIEKITTSFGQGTTVTPLQLVQAATAVANDGKMMKPNIIDKIVDPNTGKVIEESKPQVAGTPISAETAKEVREILETTITDEDGTGGNYKINGYDVAGKTGTAQIPGADGRYMTGHENFLFSFLGMAPTDDPELVVYVAVQQPEIDESTNGSVPVSEIFNTVMKSSLQYLDIQPSKQGKVTSNEVPDLSNMSVEKTEKQLKNIGLKPVVIGQGARVERQTPASGTEALEGERVIIKTSGKITAPDLSGWSLRDVMKFAQTAGLKLNKAGSGYVSKQSIKAGATVKQGDYLIVELATPLQQVEAEQKAKESKKKQENSEQTEEVTD</sequence>
<protein>
    <recommendedName>
        <fullName evidence="4">serine-type D-Ala-D-Ala carboxypeptidase</fullName>
        <ecNumber evidence="4">3.4.16.4</ecNumber>
    </recommendedName>
</protein>
<dbReference type="GO" id="GO:0071555">
    <property type="term" value="P:cell wall organization"/>
    <property type="evidence" value="ECO:0007669"/>
    <property type="project" value="TreeGrafter"/>
</dbReference>
<evidence type="ECO:0000259" key="8">
    <source>
        <dbReference type="PROSITE" id="PS51178"/>
    </source>
</evidence>
<organism evidence="9 10">
    <name type="scientific">Mesobacillus foraminis</name>
    <dbReference type="NCBI Taxonomy" id="279826"/>
    <lineage>
        <taxon>Bacteria</taxon>
        <taxon>Bacillati</taxon>
        <taxon>Bacillota</taxon>
        <taxon>Bacilli</taxon>
        <taxon>Bacillales</taxon>
        <taxon>Bacillaceae</taxon>
        <taxon>Mesobacillus</taxon>
    </lineage>
</organism>
<dbReference type="InterPro" id="IPR001460">
    <property type="entry name" value="PCN-bd_Tpept"/>
</dbReference>